<dbReference type="PANTHER" id="PTHR31776:SF0">
    <property type="entry name" value="ALPHA-L-ARABINOFURANOSIDASE 1"/>
    <property type="match status" value="1"/>
</dbReference>
<dbReference type="InterPro" id="IPR051563">
    <property type="entry name" value="Glycosyl_Hydrolase_51"/>
</dbReference>
<feature type="compositionally biased region" description="Polar residues" evidence="8">
    <location>
        <begin position="733"/>
        <end position="743"/>
    </location>
</feature>
<evidence type="ECO:0000313" key="12">
    <source>
        <dbReference type="Proteomes" id="UP000325902"/>
    </source>
</evidence>
<feature type="signal peptide" evidence="9">
    <location>
        <begin position="1"/>
        <end position="23"/>
    </location>
</feature>
<evidence type="ECO:0000256" key="8">
    <source>
        <dbReference type="SAM" id="MobiDB-lite"/>
    </source>
</evidence>
<feature type="chain" id="PRO_5024897281" description="non-reducing end alpha-L-arabinofuranosidase" evidence="9">
    <location>
        <begin position="24"/>
        <end position="776"/>
    </location>
</feature>
<evidence type="ECO:0000256" key="6">
    <source>
        <dbReference type="ARBA" id="ARBA00022801"/>
    </source>
</evidence>
<dbReference type="SUPFAM" id="SSF49785">
    <property type="entry name" value="Galactose-binding domain-like"/>
    <property type="match status" value="1"/>
</dbReference>
<reference evidence="11 12" key="1">
    <citation type="journal article" date="2019" name="Sci. Rep.">
        <title>A multi-omics analysis of the grapevine pathogen Lasiodiplodia theobromae reveals that temperature affects the expression of virulence- and pathogenicity-related genes.</title>
        <authorList>
            <person name="Felix C."/>
            <person name="Meneses R."/>
            <person name="Goncalves M.F.M."/>
            <person name="Tilleman L."/>
            <person name="Duarte A.S."/>
            <person name="Jorrin-Novo J.V."/>
            <person name="Van de Peer Y."/>
            <person name="Deforce D."/>
            <person name="Van Nieuwerburgh F."/>
            <person name="Esteves A.C."/>
            <person name="Alves A."/>
        </authorList>
    </citation>
    <scope>NUCLEOTIDE SEQUENCE [LARGE SCALE GENOMIC DNA]</scope>
    <source>
        <strain evidence="11 12">LA-SOL3</strain>
    </source>
</reference>
<dbReference type="GO" id="GO:0046556">
    <property type="term" value="F:alpha-L-arabinofuranosidase activity"/>
    <property type="evidence" value="ECO:0007669"/>
    <property type="project" value="UniProtKB-EC"/>
</dbReference>
<feature type="domain" description="Alpha-L-arabinofuranosidase C-terminal" evidence="10">
    <location>
        <begin position="446"/>
        <end position="631"/>
    </location>
</feature>
<keyword evidence="12" id="KW-1185">Reference proteome</keyword>
<accession>A0A5N5D687</accession>
<evidence type="ECO:0000313" key="11">
    <source>
        <dbReference type="EMBL" id="KAB2573075.1"/>
    </source>
</evidence>
<dbReference type="SUPFAM" id="SSF51011">
    <property type="entry name" value="Glycosyl hydrolase domain"/>
    <property type="match status" value="1"/>
</dbReference>
<dbReference type="GO" id="GO:0046373">
    <property type="term" value="P:L-arabinose metabolic process"/>
    <property type="evidence" value="ECO:0007669"/>
    <property type="project" value="InterPro"/>
</dbReference>
<dbReference type="SUPFAM" id="SSF51445">
    <property type="entry name" value="(Trans)glycosidases"/>
    <property type="match status" value="1"/>
</dbReference>
<gene>
    <name evidence="11" type="primary">abfA_1</name>
    <name evidence="11" type="ORF">DBV05_g8241</name>
</gene>
<protein>
    <recommendedName>
        <fullName evidence="4">non-reducing end alpha-L-arabinofuranosidase</fullName>
        <ecNumber evidence="4">3.2.1.55</ecNumber>
    </recommendedName>
</protein>
<evidence type="ECO:0000256" key="9">
    <source>
        <dbReference type="SAM" id="SignalP"/>
    </source>
</evidence>
<evidence type="ECO:0000256" key="1">
    <source>
        <dbReference type="ARBA" id="ARBA00001462"/>
    </source>
</evidence>
<organism evidence="11 12">
    <name type="scientific">Lasiodiplodia theobromae</name>
    <dbReference type="NCBI Taxonomy" id="45133"/>
    <lineage>
        <taxon>Eukaryota</taxon>
        <taxon>Fungi</taxon>
        <taxon>Dikarya</taxon>
        <taxon>Ascomycota</taxon>
        <taxon>Pezizomycotina</taxon>
        <taxon>Dothideomycetes</taxon>
        <taxon>Dothideomycetes incertae sedis</taxon>
        <taxon>Botryosphaeriales</taxon>
        <taxon>Botryosphaeriaceae</taxon>
        <taxon>Lasiodiplodia</taxon>
    </lineage>
</organism>
<dbReference type="UniPathway" id="UPA00667"/>
<name>A0A5N5D687_9PEZI</name>
<dbReference type="InterPro" id="IPR055235">
    <property type="entry name" value="ASD1_cat"/>
</dbReference>
<dbReference type="InterPro" id="IPR010720">
    <property type="entry name" value="Alpha-L-AF_C"/>
</dbReference>
<dbReference type="InterPro" id="IPR013780">
    <property type="entry name" value="Glyco_hydro_b"/>
</dbReference>
<dbReference type="SMART" id="SM00813">
    <property type="entry name" value="Alpha-L-AF_C"/>
    <property type="match status" value="1"/>
</dbReference>
<sequence length="776" mass="82051">MHGFISSITGLAAGAALVGHAAGINLNVHTSGGNATSPFMYGFMFEDINHSGDGGITGQLLRNNGFQGDDQTLTAYGAVGDTTLSVDSGNPLTSAIPHSLAVAVPDGSSGQVGFSNEGYWGILVNADVYFSSFFIKGDYSGQVTIKLVGKDSGTEYASHSIDVSSNGGAYTYYQCNFPVKQAPDGNNLWTLTFDGGKTAGSTLHFDLVTLYPTTFHNRPNGLQPAIANVLDDMGGTFLRFPGGNNLEGVSPENRWKWNETLGPLQNRPGRQGTWTYPNTDALGLVEYFEWCIDMKLTPVLGVWAGFALGSGGNTPITGNALTPYVNDVMDELEFILGDQSTQYGALRASLGYPEPFTLQHVEIGNEDNLGGGCDSYPERFNAFHQAITAAYPSITIIASTADPNCLPATLPAGTWADYHNYADAPDLVSNFSQFDQADRSIPIFVGEFSTTYTTQTEEDSADRDHYPYMGGSVAEAVYMLGFERNADVIKMGAYAPLLQLYNASQWTPNLIPFTQNPGGVVRTTSYYVQQLFAKHWGSTTRAVDADTGFGPLYWAASANEGQTFLKIANYGNTAQTVTARVEGATSATLITLSGAEDAQNTIEDGESVVPVTTTPSSDGNGGFELQIPAWCVAVLVVNGGSEAGGDTTSTSTVVGTETAASGQNQVVTLTSTATGAAGTVTLTSLATEEAEVETLTRTATRTSTITAGAGGAAPTVVSQESVVTLVSTSTRTGPPTNRPTVSGTRGWWFKEGGGPPGRRVRNEGSGWFGWWKNKKD</sequence>
<evidence type="ECO:0000256" key="4">
    <source>
        <dbReference type="ARBA" id="ARBA00012670"/>
    </source>
</evidence>
<comment type="pathway">
    <text evidence="2">Glycan metabolism; L-arabinan degradation.</text>
</comment>
<dbReference type="Gene3D" id="3.20.20.80">
    <property type="entry name" value="Glycosidases"/>
    <property type="match status" value="1"/>
</dbReference>
<comment type="catalytic activity">
    <reaction evidence="1">
        <text>Hydrolysis of terminal non-reducing alpha-L-arabinofuranoside residues in alpha-L-arabinosides.</text>
        <dbReference type="EC" id="3.2.1.55"/>
    </reaction>
</comment>
<dbReference type="EMBL" id="VCHE01000065">
    <property type="protein sequence ID" value="KAB2573075.1"/>
    <property type="molecule type" value="Genomic_DNA"/>
</dbReference>
<dbReference type="AlphaFoldDB" id="A0A5N5D687"/>
<evidence type="ECO:0000256" key="3">
    <source>
        <dbReference type="ARBA" id="ARBA00007186"/>
    </source>
</evidence>
<evidence type="ECO:0000256" key="2">
    <source>
        <dbReference type="ARBA" id="ARBA00004834"/>
    </source>
</evidence>
<keyword evidence="7" id="KW-0325">Glycoprotein</keyword>
<comment type="similarity">
    <text evidence="3">Belongs to the glycosyl hydrolase 51 family.</text>
</comment>
<comment type="caution">
    <text evidence="11">The sequence shown here is derived from an EMBL/GenBank/DDBJ whole genome shotgun (WGS) entry which is preliminary data.</text>
</comment>
<dbReference type="Pfam" id="PF06964">
    <property type="entry name" value="Alpha-L-AF_C"/>
    <property type="match status" value="1"/>
</dbReference>
<evidence type="ECO:0000259" key="10">
    <source>
        <dbReference type="SMART" id="SM00813"/>
    </source>
</evidence>
<feature type="region of interest" description="Disordered" evidence="8">
    <location>
        <begin position="726"/>
        <end position="764"/>
    </location>
</feature>
<proteinExistence type="inferred from homology"/>
<dbReference type="OrthoDB" id="406864at2759"/>
<dbReference type="InterPro" id="IPR017853">
    <property type="entry name" value="GH"/>
</dbReference>
<evidence type="ECO:0000256" key="7">
    <source>
        <dbReference type="ARBA" id="ARBA00023180"/>
    </source>
</evidence>
<keyword evidence="6" id="KW-0378">Hydrolase</keyword>
<dbReference type="GO" id="GO:0031222">
    <property type="term" value="P:arabinan catabolic process"/>
    <property type="evidence" value="ECO:0007669"/>
    <property type="project" value="UniProtKB-UniPathway"/>
</dbReference>
<dbReference type="EC" id="3.2.1.55" evidence="4"/>
<evidence type="ECO:0000256" key="5">
    <source>
        <dbReference type="ARBA" id="ARBA00022729"/>
    </source>
</evidence>
<dbReference type="Gene3D" id="2.60.40.1180">
    <property type="entry name" value="Golgi alpha-mannosidase II"/>
    <property type="match status" value="1"/>
</dbReference>
<dbReference type="PANTHER" id="PTHR31776">
    <property type="entry name" value="ALPHA-L-ARABINOFURANOSIDASE 1"/>
    <property type="match status" value="1"/>
</dbReference>
<keyword evidence="5 9" id="KW-0732">Signal</keyword>
<dbReference type="Pfam" id="PF22848">
    <property type="entry name" value="ASD1_dom"/>
    <property type="match status" value="1"/>
</dbReference>
<dbReference type="Proteomes" id="UP000325902">
    <property type="component" value="Unassembled WGS sequence"/>
</dbReference>
<dbReference type="InterPro" id="IPR008979">
    <property type="entry name" value="Galactose-bd-like_sf"/>
</dbReference>